<dbReference type="GO" id="GO:0001525">
    <property type="term" value="P:angiogenesis"/>
    <property type="evidence" value="ECO:0007669"/>
    <property type="project" value="TreeGrafter"/>
</dbReference>
<feature type="signal peptide" evidence="8">
    <location>
        <begin position="1"/>
        <end position="22"/>
    </location>
</feature>
<gene>
    <name evidence="10" type="ORF">R3I93_016897</name>
</gene>
<keyword evidence="4 8" id="KW-0540">Nuclease</keyword>
<feature type="domain" description="Ribonuclease A-domain" evidence="9">
    <location>
        <begin position="24"/>
        <end position="146"/>
    </location>
</feature>
<keyword evidence="11" id="KW-1185">Reference proteome</keyword>
<dbReference type="AlphaFoldDB" id="A0AAN9CIY4"/>
<dbReference type="GO" id="GO:0016787">
    <property type="term" value="F:hydrolase activity"/>
    <property type="evidence" value="ECO:0007669"/>
    <property type="project" value="UniProtKB-KW"/>
</dbReference>
<evidence type="ECO:0000256" key="2">
    <source>
        <dbReference type="ARBA" id="ARBA00005600"/>
    </source>
</evidence>
<proteinExistence type="inferred from homology"/>
<evidence type="ECO:0000259" key="9">
    <source>
        <dbReference type="SMART" id="SM00092"/>
    </source>
</evidence>
<evidence type="ECO:0000256" key="8">
    <source>
        <dbReference type="RuleBase" id="RU000651"/>
    </source>
</evidence>
<dbReference type="PANTHER" id="PTHR11437:SF10">
    <property type="entry name" value="ANGIOGENIN-RELATED"/>
    <property type="match status" value="1"/>
</dbReference>
<dbReference type="PRINTS" id="PR00794">
    <property type="entry name" value="RIBONUCLEASE"/>
</dbReference>
<dbReference type="GO" id="GO:0005576">
    <property type="term" value="C:extracellular region"/>
    <property type="evidence" value="ECO:0007669"/>
    <property type="project" value="UniProtKB-SubCell"/>
</dbReference>
<dbReference type="EMBL" id="JAYKXH010000018">
    <property type="protein sequence ID" value="KAK7136692.1"/>
    <property type="molecule type" value="Genomic_DNA"/>
</dbReference>
<keyword evidence="5 8" id="KW-0255">Endonuclease</keyword>
<evidence type="ECO:0000256" key="1">
    <source>
        <dbReference type="ARBA" id="ARBA00004613"/>
    </source>
</evidence>
<dbReference type="PROSITE" id="PS00127">
    <property type="entry name" value="RNASE_PANCREATIC"/>
    <property type="match status" value="1"/>
</dbReference>
<evidence type="ECO:0000256" key="4">
    <source>
        <dbReference type="ARBA" id="ARBA00022722"/>
    </source>
</evidence>
<dbReference type="Pfam" id="PF00074">
    <property type="entry name" value="RnaseA"/>
    <property type="match status" value="1"/>
</dbReference>
<protein>
    <recommendedName>
        <fullName evidence="9">Ribonuclease A-domain domain-containing protein</fullName>
    </recommendedName>
</protein>
<comment type="caution">
    <text evidence="10">The sequence shown here is derived from an EMBL/GenBank/DDBJ whole genome shotgun (WGS) entry which is preliminary data.</text>
</comment>
<feature type="chain" id="PRO_5042671004" description="Ribonuclease A-domain domain-containing protein" evidence="8">
    <location>
        <begin position="23"/>
        <end position="148"/>
    </location>
</feature>
<dbReference type="Proteomes" id="UP001364617">
    <property type="component" value="Unassembled WGS sequence"/>
</dbReference>
<dbReference type="SMART" id="SM00092">
    <property type="entry name" value="RNAse_Pc"/>
    <property type="match status" value="1"/>
</dbReference>
<dbReference type="GO" id="GO:0050829">
    <property type="term" value="P:defense response to Gram-negative bacterium"/>
    <property type="evidence" value="ECO:0007669"/>
    <property type="project" value="TreeGrafter"/>
</dbReference>
<sequence length="148" mass="16705">MEIHQSAVILLLVLCVSFSAHAQPQPGYNNFLKQHVFGAMTVQKCDGEIHAREIVRPLTTNGCKEKNTFILANKKDVKAVCDKAGTPQGDKRISNKPFPVVICKLQKKKKEDRPTHPHCEYRGTRSTRKIVVRCEDGWPVHYAEDVVV</sequence>
<dbReference type="InterPro" id="IPR023412">
    <property type="entry name" value="RNaseA_domain"/>
</dbReference>
<dbReference type="CDD" id="cd06265">
    <property type="entry name" value="RNase_A_canonical"/>
    <property type="match status" value="1"/>
</dbReference>
<dbReference type="InterPro" id="IPR036816">
    <property type="entry name" value="RNaseA-like_dom_sf"/>
</dbReference>
<accession>A0AAN9CIY4</accession>
<comment type="similarity">
    <text evidence="2 8">Belongs to the pancreatic ribonuclease family.</text>
</comment>
<dbReference type="GO" id="GO:0004540">
    <property type="term" value="F:RNA nuclease activity"/>
    <property type="evidence" value="ECO:0007669"/>
    <property type="project" value="TreeGrafter"/>
</dbReference>
<dbReference type="PANTHER" id="PTHR11437">
    <property type="entry name" value="RIBONUCLEASE"/>
    <property type="match status" value="1"/>
</dbReference>
<keyword evidence="3" id="KW-0964">Secreted</keyword>
<evidence type="ECO:0000313" key="10">
    <source>
        <dbReference type="EMBL" id="KAK7136692.1"/>
    </source>
</evidence>
<keyword evidence="6 8" id="KW-0378">Hydrolase</keyword>
<dbReference type="GO" id="GO:0003676">
    <property type="term" value="F:nucleic acid binding"/>
    <property type="evidence" value="ECO:0007669"/>
    <property type="project" value="InterPro"/>
</dbReference>
<evidence type="ECO:0000256" key="6">
    <source>
        <dbReference type="ARBA" id="ARBA00022801"/>
    </source>
</evidence>
<keyword evidence="7" id="KW-1015">Disulfide bond</keyword>
<dbReference type="InterPro" id="IPR001427">
    <property type="entry name" value="RNaseA"/>
</dbReference>
<reference evidence="10 11" key="1">
    <citation type="submission" date="2024-02" db="EMBL/GenBank/DDBJ databases">
        <title>Chromosome-level genome assembly of the Eurasian Minnow (Phoxinus phoxinus).</title>
        <authorList>
            <person name="Oriowo T.O."/>
            <person name="Martin S."/>
            <person name="Stange M."/>
            <person name="Chrysostomakis Y."/>
            <person name="Brown T."/>
            <person name="Winkler S."/>
            <person name="Kukowka S."/>
            <person name="Myers E.W."/>
            <person name="Bohne A."/>
        </authorList>
    </citation>
    <scope>NUCLEOTIDE SEQUENCE [LARGE SCALE GENOMIC DNA]</scope>
    <source>
        <strain evidence="10">ZFMK-TIS-60720</strain>
        <tissue evidence="10">Whole Organism</tissue>
    </source>
</reference>
<evidence type="ECO:0000256" key="5">
    <source>
        <dbReference type="ARBA" id="ARBA00022759"/>
    </source>
</evidence>
<dbReference type="Gene3D" id="3.10.130.10">
    <property type="entry name" value="Ribonuclease A-like domain"/>
    <property type="match status" value="1"/>
</dbReference>
<dbReference type="SUPFAM" id="SSF54076">
    <property type="entry name" value="RNase A-like"/>
    <property type="match status" value="1"/>
</dbReference>
<name>A0AAN9CIY4_9TELE</name>
<dbReference type="GO" id="GO:0050830">
    <property type="term" value="P:defense response to Gram-positive bacterium"/>
    <property type="evidence" value="ECO:0007669"/>
    <property type="project" value="TreeGrafter"/>
</dbReference>
<comment type="subcellular location">
    <subcellularLocation>
        <location evidence="1">Secreted</location>
    </subcellularLocation>
</comment>
<keyword evidence="8" id="KW-0732">Signal</keyword>
<evidence type="ECO:0000256" key="7">
    <source>
        <dbReference type="ARBA" id="ARBA00023157"/>
    </source>
</evidence>
<evidence type="ECO:0000256" key="3">
    <source>
        <dbReference type="ARBA" id="ARBA00022525"/>
    </source>
</evidence>
<dbReference type="GO" id="GO:0004519">
    <property type="term" value="F:endonuclease activity"/>
    <property type="evidence" value="ECO:0007669"/>
    <property type="project" value="UniProtKB-KW"/>
</dbReference>
<evidence type="ECO:0000313" key="11">
    <source>
        <dbReference type="Proteomes" id="UP001364617"/>
    </source>
</evidence>
<dbReference type="InterPro" id="IPR023411">
    <property type="entry name" value="RNaseA_AS"/>
</dbReference>
<organism evidence="10 11">
    <name type="scientific">Phoxinus phoxinus</name>
    <name type="common">Eurasian minnow</name>
    <dbReference type="NCBI Taxonomy" id="58324"/>
    <lineage>
        <taxon>Eukaryota</taxon>
        <taxon>Metazoa</taxon>
        <taxon>Chordata</taxon>
        <taxon>Craniata</taxon>
        <taxon>Vertebrata</taxon>
        <taxon>Euteleostomi</taxon>
        <taxon>Actinopterygii</taxon>
        <taxon>Neopterygii</taxon>
        <taxon>Teleostei</taxon>
        <taxon>Ostariophysi</taxon>
        <taxon>Cypriniformes</taxon>
        <taxon>Leuciscidae</taxon>
        <taxon>Phoxininae</taxon>
        <taxon>Phoxinus</taxon>
    </lineage>
</organism>